<accession>A0A7H9HWZ5</accession>
<dbReference type="GO" id="GO:0005768">
    <property type="term" value="C:endosome"/>
    <property type="evidence" value="ECO:0007669"/>
    <property type="project" value="UniProtKB-ARBA"/>
</dbReference>
<protein>
    <recommendedName>
        <fullName evidence="2">Probable vacuolar protein sorting-associated protein 16 homolog</fullName>
    </recommendedName>
</protein>
<evidence type="ECO:0000259" key="3">
    <source>
        <dbReference type="Pfam" id="PF04840"/>
    </source>
</evidence>
<comment type="function">
    <text evidence="2">Essential for vacuolar protein sorting. Required for vacuole biogenesis, stability and to maintain vacuole morphology.</text>
</comment>
<dbReference type="InterPro" id="IPR006925">
    <property type="entry name" value="Vps16_C"/>
</dbReference>
<proteinExistence type="inferred from homology"/>
<dbReference type="OrthoDB" id="1792at2759"/>
<dbReference type="Gene3D" id="1.10.150.780">
    <property type="entry name" value="Vps16, C-terminal region"/>
    <property type="match status" value="1"/>
</dbReference>
<evidence type="ECO:0000259" key="4">
    <source>
        <dbReference type="Pfam" id="PF04841"/>
    </source>
</evidence>
<gene>
    <name evidence="5" type="ORF">HG537_0G01440</name>
</gene>
<feature type="domain" description="Vps16 N-terminal" evidence="4">
    <location>
        <begin position="4"/>
        <end position="377"/>
    </location>
</feature>
<name>A0A7H9HWZ5_9SACH</name>
<dbReference type="GO" id="GO:0016197">
    <property type="term" value="P:endosomal transport"/>
    <property type="evidence" value="ECO:0007669"/>
    <property type="project" value="TreeGrafter"/>
</dbReference>
<organism evidence="5 6">
    <name type="scientific">Torulaspora globosa</name>
    <dbReference type="NCBI Taxonomy" id="48254"/>
    <lineage>
        <taxon>Eukaryota</taxon>
        <taxon>Fungi</taxon>
        <taxon>Dikarya</taxon>
        <taxon>Ascomycota</taxon>
        <taxon>Saccharomycotina</taxon>
        <taxon>Saccharomycetes</taxon>
        <taxon>Saccharomycetales</taxon>
        <taxon>Saccharomycetaceae</taxon>
        <taxon>Torulaspora</taxon>
    </lineage>
</organism>
<evidence type="ECO:0000256" key="2">
    <source>
        <dbReference type="PIRNR" id="PIRNR007949"/>
    </source>
</evidence>
<dbReference type="InterPro" id="IPR006926">
    <property type="entry name" value="Vps16_N"/>
</dbReference>
<keyword evidence="2" id="KW-0813">Transport</keyword>
<evidence type="ECO:0000313" key="6">
    <source>
        <dbReference type="Proteomes" id="UP000510647"/>
    </source>
</evidence>
<dbReference type="EMBL" id="CP059273">
    <property type="protein sequence ID" value="QLQ81890.1"/>
    <property type="molecule type" value="Genomic_DNA"/>
</dbReference>
<keyword evidence="2" id="KW-0653">Protein transport</keyword>
<comment type="similarity">
    <text evidence="1 2">Belongs to the VPS16 family.</text>
</comment>
<evidence type="ECO:0000313" key="5">
    <source>
        <dbReference type="EMBL" id="QLQ81890.1"/>
    </source>
</evidence>
<dbReference type="AlphaFoldDB" id="A0A7H9HWZ5"/>
<dbReference type="GO" id="GO:0003779">
    <property type="term" value="F:actin binding"/>
    <property type="evidence" value="ECO:0007669"/>
    <property type="project" value="TreeGrafter"/>
</dbReference>
<dbReference type="PIRSF" id="PIRSF007949">
    <property type="entry name" value="VPS16"/>
    <property type="match status" value="1"/>
</dbReference>
<dbReference type="InterPro" id="IPR038132">
    <property type="entry name" value="Vps16_C_sf"/>
</dbReference>
<feature type="domain" description="Vps16 C-terminal" evidence="3">
    <location>
        <begin position="477"/>
        <end position="793"/>
    </location>
</feature>
<dbReference type="PANTHER" id="PTHR12811:SF0">
    <property type="entry name" value="VACUOLAR PROTEIN SORTING-ASSOCIATED PROTEIN 16 HOMOLOG"/>
    <property type="match status" value="1"/>
</dbReference>
<dbReference type="Pfam" id="PF04840">
    <property type="entry name" value="Vps16_C"/>
    <property type="match status" value="1"/>
</dbReference>
<dbReference type="InterPro" id="IPR016534">
    <property type="entry name" value="VPS16"/>
</dbReference>
<evidence type="ECO:0000256" key="1">
    <source>
        <dbReference type="ARBA" id="ARBA00009250"/>
    </source>
</evidence>
<dbReference type="GO" id="GO:0042144">
    <property type="term" value="P:vacuole fusion, non-autophagic"/>
    <property type="evidence" value="ECO:0007669"/>
    <property type="project" value="TreeGrafter"/>
</dbReference>
<keyword evidence="6" id="KW-1185">Reference proteome</keyword>
<dbReference type="Proteomes" id="UP000510647">
    <property type="component" value="Chromosome 7"/>
</dbReference>
<reference evidence="5 6" key="1">
    <citation type="submission" date="2020-06" db="EMBL/GenBank/DDBJ databases">
        <title>The yeast mating-type switching endonuclease HO is a domesticated member of an unorthodox homing genetic element family.</title>
        <authorList>
            <person name="Coughlan A.Y."/>
            <person name="Lombardi L."/>
            <person name="Braun-Galleani S."/>
            <person name="Martos A.R."/>
            <person name="Galeote V."/>
            <person name="Bigey F."/>
            <person name="Dequin S."/>
            <person name="Byrne K.P."/>
            <person name="Wolfe K.H."/>
        </authorList>
    </citation>
    <scope>NUCLEOTIDE SEQUENCE [LARGE SCALE GENOMIC DNA]</scope>
    <source>
        <strain evidence="5 6">CBS2947</strain>
    </source>
</reference>
<dbReference type="SUPFAM" id="SSF69322">
    <property type="entry name" value="Tricorn protease domain 2"/>
    <property type="match status" value="1"/>
</dbReference>
<sequence>MKIPSFSWERLRDVFYRSRILCELKWPALDNVQYAISTTLIAIEVNEAIEIYDYQGELEATIDKKQFPDIVAFEFDENDNLIIATLNSIIMVCSWRPLNISRCVLKDEIQDSIWDFKCGLLVTRQNQDIYRYQNDQIELICKNGGRYTLLTKGHWNANGRKVVLLDVNHVFQVEMEDKLLSKSLQDSQWQNVLISPDGLICLYSSKFNKLQIYRDPERILLEHSLDSVPKIIKWCGNDSIACSFTDEVRLYGPENLYVTFWYPHEISALFTEIDGLKIFTEEDVRFISRVSESTSNAFRVGSTEPAAILLDSLDLLDSNISRAIENLKIINLEQAVEDCISAAKEEFDPHIQKRLLSAASFGKASLAYKSFDSDKFVHACDTIRLLNLLRGRAMFLTTAEFDRINLNGIIERLLVRHKHYHAIAICRLTNNHSFLPRIFSSWATTKLQLSPELEDDELLSLIKEKFFELPVKADGHMAKVAHAAFLEGRFRLARDLALLEPSTTLKISELLGLEDDNLALTVSMEAKSPELTLSLLLSLRERLTTTQLIKLLMINMSNEQLYPYYYRRDFALLYDYYRQMDQYVDLAQLLIAQAKEQGGLRAFLPQVRELYGKIPNNFLAKESSELLLRQEKLYTYQDSLSSKCGQNFVGMSLDETICKLIDLRQERQAQDLIKRFKVTDKKFYHLKCKRLIESKLFEDLYEFAISRKSPIGYRPFYDYLKRKGYNTEAVHYVEMISGISYRQKWDLYLECKGYYEAIQLAGKEKDILGLKELYRIVPANEPRLKAEINQIMSKL</sequence>
<dbReference type="PANTHER" id="PTHR12811">
    <property type="entry name" value="VACUOLAR PROTEIN SORTING VPS16"/>
    <property type="match status" value="1"/>
</dbReference>
<dbReference type="Pfam" id="PF04841">
    <property type="entry name" value="Vps16_N"/>
    <property type="match status" value="1"/>
</dbReference>
<dbReference type="GO" id="GO:0030897">
    <property type="term" value="C:HOPS complex"/>
    <property type="evidence" value="ECO:0007669"/>
    <property type="project" value="TreeGrafter"/>
</dbReference>
<dbReference type="GO" id="GO:0006886">
    <property type="term" value="P:intracellular protein transport"/>
    <property type="evidence" value="ECO:0007669"/>
    <property type="project" value="InterPro"/>
</dbReference>